<organism evidence="1 2">
    <name type="scientific">Serinibacter arcticus</name>
    <dbReference type="NCBI Taxonomy" id="1655435"/>
    <lineage>
        <taxon>Bacteria</taxon>
        <taxon>Bacillati</taxon>
        <taxon>Actinomycetota</taxon>
        <taxon>Actinomycetes</taxon>
        <taxon>Micrococcales</taxon>
        <taxon>Beutenbergiaceae</taxon>
        <taxon>Serinibacter</taxon>
    </lineage>
</organism>
<accession>A0A4Z1E027</accession>
<reference evidence="1 2" key="1">
    <citation type="submission" date="2018-11" db="EMBL/GenBank/DDBJ databases">
        <title>Complete genome sequencing of the Actinobacteria Serinibacter sp. K3-2.</title>
        <authorList>
            <person name="Rakitin A.L."/>
            <person name="Beletsky A.V."/>
            <person name="Mardanov A.V."/>
            <person name="Ravin N.V."/>
            <person name="Gromova A.S."/>
            <person name="Filippova S.N."/>
            <person name="Gal'Chenko V.F."/>
        </authorList>
    </citation>
    <scope>NUCLEOTIDE SEQUENCE [LARGE SCALE GENOMIC DNA]</scope>
    <source>
        <strain evidence="1 2">K3-2</strain>
    </source>
</reference>
<sequence length="138" mass="14098">MATAAACSPRVDPEDAAAWFAEVETNGPPGFVGGGPTSTPVEAPRGTDLGVLVPTVTQDLAAPLDIATIDAMCFGGGMVSIAISVSTPEAERSSLIDIPCDGERHEVAPARDGVTSFAFGGYPARWGPTYYAVVVDEA</sequence>
<dbReference type="EMBL" id="RHPJ01000003">
    <property type="protein sequence ID" value="TGO04418.1"/>
    <property type="molecule type" value="Genomic_DNA"/>
</dbReference>
<evidence type="ECO:0000313" key="1">
    <source>
        <dbReference type="EMBL" id="TGO04418.1"/>
    </source>
</evidence>
<dbReference type="AlphaFoldDB" id="A0A4Z1E027"/>
<proteinExistence type="predicted"/>
<protein>
    <submittedName>
        <fullName evidence="1">Uncharacterized protein</fullName>
    </submittedName>
</protein>
<comment type="caution">
    <text evidence="1">The sequence shown here is derived from an EMBL/GenBank/DDBJ whole genome shotgun (WGS) entry which is preliminary data.</text>
</comment>
<dbReference type="Proteomes" id="UP000297318">
    <property type="component" value="Unassembled WGS sequence"/>
</dbReference>
<name>A0A4Z1E027_9MICO</name>
<gene>
    <name evidence="1" type="ORF">SERN_2011</name>
</gene>
<evidence type="ECO:0000313" key="2">
    <source>
        <dbReference type="Proteomes" id="UP000297318"/>
    </source>
</evidence>
<keyword evidence="2" id="KW-1185">Reference proteome</keyword>